<accession>A0A0W0Z7I9</accession>
<protein>
    <submittedName>
        <fullName evidence="1">Uncharacterized protein</fullName>
    </submittedName>
</protein>
<name>A0A0W0Z7I9_9GAMM</name>
<dbReference type="eggNOG" id="COG4805">
    <property type="taxonomic scope" value="Bacteria"/>
</dbReference>
<dbReference type="OrthoDB" id="8858713at2"/>
<sequence length="779" mass="89865">MKHIRKYMGLIARGLIFSSCLNYAPHSFSCDYYPENRGLGGRTHPDFPMNKYLAGHLGVISPQYHMSYLIIAYRYLSKNPLSRAEQQDALDAYLSFFAGLSDDYYPMTANEREGIWFKYAPPREPLRWHYASLYPSPVLEFITLLNQPVTDDASHTYERFGFATLRLHTIVNELSQSTLSTEEQREIIMLWIAAQKKLFRNDTLDLNADLNAIPTHALPLLQADIKYMRAAIYFNSDEKLDLLQSAELFAPLAQQDDYPWHELAQYLIYRAFTRAACMDAEYPNYIPRDHELLKKALSGMQQLADNAQDLRVKQDAINYRNIIKGRLDIRGRLVEIARQTEQKISNPEFSDLIFYNQNVNWRDVFADDSELAEWLSAYLSKNAEKTFPNAYARWDKNRDNMAWLLVALNTIQVANPEQRNELFKAAAQVQPANPGFFSIRAAWINATLTENKTSSFGRQRQLINSTLAALQPGEDFATSMYFLNFGLQLSENIEQLLSYGFFVPSASMVSLYPAIETTPYPFYSHSAFSQTLNKLPLSVLTQIAESKRIPKLARPQLYASIWARATLLGKFAIADAVAAETIKLNPALTTTIKASRKTKNQDERYRLFVNALLHYPELNPIINLRNTWNPVLDDDELTYRIEPRIVAGKYHEWPYWCANLTRTREMKYDEDVNENVNRVLLQTPIAKLLTSAQQKEWVKEQEQINSLPDGAQWIADTTARLARKHHKDQRYAELLGLSVRATRIVACYNSSSFASQRAFAALHRFYPESEWAKRTKYYY</sequence>
<organism evidence="1 2">
    <name type="scientific">Legionella shakespearei DSM 23087</name>
    <dbReference type="NCBI Taxonomy" id="1122169"/>
    <lineage>
        <taxon>Bacteria</taxon>
        <taxon>Pseudomonadati</taxon>
        <taxon>Pseudomonadota</taxon>
        <taxon>Gammaproteobacteria</taxon>
        <taxon>Legionellales</taxon>
        <taxon>Legionellaceae</taxon>
        <taxon>Legionella</taxon>
    </lineage>
</organism>
<dbReference type="AlphaFoldDB" id="A0A0W0Z7I9"/>
<gene>
    <name evidence="1" type="ORF">Lsha_0451</name>
</gene>
<dbReference type="Proteomes" id="UP000054600">
    <property type="component" value="Unassembled WGS sequence"/>
</dbReference>
<dbReference type="PATRIC" id="fig|1122169.6.peg.514"/>
<dbReference type="RefSeq" id="WP_018578457.1">
    <property type="nucleotide sequence ID" value="NZ_KB892435.1"/>
</dbReference>
<keyword evidence="2" id="KW-1185">Reference proteome</keyword>
<reference evidence="1 2" key="1">
    <citation type="submission" date="2015-11" db="EMBL/GenBank/DDBJ databases">
        <title>Genomic analysis of 38 Legionella species identifies large and diverse effector repertoires.</title>
        <authorList>
            <person name="Burstein D."/>
            <person name="Amaro F."/>
            <person name="Zusman T."/>
            <person name="Lifshitz Z."/>
            <person name="Cohen O."/>
            <person name="Gilbert J.A."/>
            <person name="Pupko T."/>
            <person name="Shuman H.A."/>
            <person name="Segal G."/>
        </authorList>
    </citation>
    <scope>NUCLEOTIDE SEQUENCE [LARGE SCALE GENOMIC DNA]</scope>
    <source>
        <strain evidence="1 2">ATCC 49655</strain>
    </source>
</reference>
<dbReference type="EMBL" id="LNYW01000016">
    <property type="protein sequence ID" value="KTD65082.1"/>
    <property type="molecule type" value="Genomic_DNA"/>
</dbReference>
<proteinExistence type="predicted"/>
<comment type="caution">
    <text evidence="1">The sequence shown here is derived from an EMBL/GenBank/DDBJ whole genome shotgun (WGS) entry which is preliminary data.</text>
</comment>
<evidence type="ECO:0000313" key="2">
    <source>
        <dbReference type="Proteomes" id="UP000054600"/>
    </source>
</evidence>
<evidence type="ECO:0000313" key="1">
    <source>
        <dbReference type="EMBL" id="KTD65082.1"/>
    </source>
</evidence>